<evidence type="ECO:0000313" key="1">
    <source>
        <dbReference type="EMBL" id="KAJ5458808.1"/>
    </source>
</evidence>
<dbReference type="AlphaFoldDB" id="A0A9X0BGT4"/>
<reference evidence="1" key="1">
    <citation type="submission" date="2022-12" db="EMBL/GenBank/DDBJ databases">
        <authorList>
            <person name="Petersen C."/>
        </authorList>
    </citation>
    <scope>NUCLEOTIDE SEQUENCE</scope>
    <source>
        <strain evidence="1">IBT 17660</strain>
    </source>
</reference>
<evidence type="ECO:0000313" key="2">
    <source>
        <dbReference type="Proteomes" id="UP001147760"/>
    </source>
</evidence>
<dbReference type="EMBL" id="JAPWDO010000008">
    <property type="protein sequence ID" value="KAJ5458808.1"/>
    <property type="molecule type" value="Genomic_DNA"/>
</dbReference>
<keyword evidence="2" id="KW-1185">Reference proteome</keyword>
<dbReference type="Proteomes" id="UP001147760">
    <property type="component" value="Unassembled WGS sequence"/>
</dbReference>
<reference evidence="1" key="2">
    <citation type="journal article" date="2023" name="IMA Fungus">
        <title>Comparative genomic study of the Penicillium genus elucidates a diverse pangenome and 15 lateral gene transfer events.</title>
        <authorList>
            <person name="Petersen C."/>
            <person name="Sorensen T."/>
            <person name="Nielsen M.R."/>
            <person name="Sondergaard T.E."/>
            <person name="Sorensen J.L."/>
            <person name="Fitzpatrick D.A."/>
            <person name="Frisvad J.C."/>
            <person name="Nielsen K.L."/>
        </authorList>
    </citation>
    <scope>NUCLEOTIDE SEQUENCE</scope>
    <source>
        <strain evidence="1">IBT 17660</strain>
    </source>
</reference>
<proteinExistence type="predicted"/>
<gene>
    <name evidence="1" type="ORF">N7530_010752</name>
</gene>
<organism evidence="1 2">
    <name type="scientific">Penicillium desertorum</name>
    <dbReference type="NCBI Taxonomy" id="1303715"/>
    <lineage>
        <taxon>Eukaryota</taxon>
        <taxon>Fungi</taxon>
        <taxon>Dikarya</taxon>
        <taxon>Ascomycota</taxon>
        <taxon>Pezizomycotina</taxon>
        <taxon>Eurotiomycetes</taxon>
        <taxon>Eurotiomycetidae</taxon>
        <taxon>Eurotiales</taxon>
        <taxon>Aspergillaceae</taxon>
        <taxon>Penicillium</taxon>
    </lineage>
</organism>
<accession>A0A9X0BGT4</accession>
<dbReference type="OrthoDB" id="4366365at2759"/>
<comment type="caution">
    <text evidence="1">The sequence shown here is derived from an EMBL/GenBank/DDBJ whole genome shotgun (WGS) entry which is preliminary data.</text>
</comment>
<name>A0A9X0BGT4_9EURO</name>
<protein>
    <submittedName>
        <fullName evidence="1">Uncharacterized protein</fullName>
    </submittedName>
</protein>
<sequence length="160" mass="18243">MTSKRPCPLLLHHKWWQDSNRLEEGSLVCFLTSEETYRRLIFLEVTMKNASKDRAKKLTGILVDFYSLIPATFAPILKNLQRIQCEGELAFQKWILPGPKDDKDGYSIPPPVYARKPGFVFPLTSIITVRAEKVILDPSTPESIDLLKLQTQTSLDHGQC</sequence>